<reference evidence="1 2" key="1">
    <citation type="submission" date="2024-07" db="EMBL/GenBank/DDBJ databases">
        <authorList>
            <person name="Lee S."/>
            <person name="Kang M."/>
        </authorList>
    </citation>
    <scope>NUCLEOTIDE SEQUENCE [LARGE SCALE GENOMIC DNA]</scope>
    <source>
        <strain evidence="1 2">DS6</strain>
    </source>
</reference>
<dbReference type="Proteomes" id="UP001556631">
    <property type="component" value="Unassembled WGS sequence"/>
</dbReference>
<evidence type="ECO:0000313" key="1">
    <source>
        <dbReference type="EMBL" id="MEX0429581.1"/>
    </source>
</evidence>
<name>A0ABV3T300_9ACTN</name>
<organism evidence="1 2">
    <name type="scientific">Nocardioides eburneus</name>
    <dbReference type="NCBI Taxonomy" id="3231482"/>
    <lineage>
        <taxon>Bacteria</taxon>
        <taxon>Bacillati</taxon>
        <taxon>Actinomycetota</taxon>
        <taxon>Actinomycetes</taxon>
        <taxon>Propionibacteriales</taxon>
        <taxon>Nocardioidaceae</taxon>
        <taxon>Nocardioides</taxon>
    </lineage>
</organism>
<accession>A0ABV3T300</accession>
<keyword evidence="2" id="KW-1185">Reference proteome</keyword>
<gene>
    <name evidence="1" type="ORF">AB3X52_18340</name>
</gene>
<evidence type="ECO:0000313" key="2">
    <source>
        <dbReference type="Proteomes" id="UP001556631"/>
    </source>
</evidence>
<dbReference type="InterPro" id="IPR043777">
    <property type="entry name" value="DUF5719"/>
</dbReference>
<dbReference type="RefSeq" id="WP_367995548.1">
    <property type="nucleotide sequence ID" value="NZ_JBFPJR010000049.1"/>
</dbReference>
<protein>
    <submittedName>
        <fullName evidence="1">DUF5719 family protein</fullName>
    </submittedName>
</protein>
<dbReference type="EMBL" id="JBFPJR010000049">
    <property type="protein sequence ID" value="MEX0429581.1"/>
    <property type="molecule type" value="Genomic_DNA"/>
</dbReference>
<proteinExistence type="predicted"/>
<sequence>MSETQGRVRRGTLRRRLDLTLVLAIVLPVVAAVALLLTRPDAWTQAAQQPTEGPLRSQTLICPDAMRGADRVGLATLGTDGTVTTGDGATLDVAAGRVTDARAGKGGVVLSATGASAPGLLAGRGSTGPVAATDCAPPIADAWFTGLGAGAAHNSTIELTNPNKGSATVDLSVLTRKGLLEEQPQGAAYAQKLRGISVPGRQTRTFDLAKVMPWTGILAVHATVVRGQAAIDVRDRSGQLVSSGSEEWLPPQATPATQTLLLGVPHAGEAHTLTLANGGDDQVSASIKLVTPDSVLAPARAPSVTLPPQTVRTVDLSQILDASVARDAYGLEVDATGPVTASLRTVNGGDLAITGPGASVSAPTALVLPAGTGVDTKKVAIAGATHVGAITLISRTAGGRQLASKRVAVQPQQGAYVDVPAKAAIVELRPERTAVTASVLLSGRGVAVVPFRELVTATEMPAVAPGLR</sequence>
<dbReference type="Pfam" id="PF18986">
    <property type="entry name" value="DUF5719"/>
    <property type="match status" value="1"/>
</dbReference>
<comment type="caution">
    <text evidence="1">The sequence shown here is derived from an EMBL/GenBank/DDBJ whole genome shotgun (WGS) entry which is preliminary data.</text>
</comment>